<accession>F2U5L4</accession>
<dbReference type="Gene3D" id="3.30.70.1230">
    <property type="entry name" value="Nucleotide cyclase"/>
    <property type="match status" value="1"/>
</dbReference>
<dbReference type="Proteomes" id="UP000007799">
    <property type="component" value="Unassembled WGS sequence"/>
</dbReference>
<dbReference type="InParanoid" id="F2U5L4"/>
<feature type="compositionally biased region" description="Basic and acidic residues" evidence="7">
    <location>
        <begin position="956"/>
        <end position="969"/>
    </location>
</feature>
<evidence type="ECO:0000313" key="9">
    <source>
        <dbReference type="EMBL" id="EGD83230.1"/>
    </source>
</evidence>
<dbReference type="OrthoDB" id="6127067at2759"/>
<dbReference type="GO" id="GO:0020037">
    <property type="term" value="F:heme binding"/>
    <property type="evidence" value="ECO:0007669"/>
    <property type="project" value="InterPro"/>
</dbReference>
<dbReference type="InterPro" id="IPR029787">
    <property type="entry name" value="Nucleotide_cyclase"/>
</dbReference>
<dbReference type="InterPro" id="IPR042463">
    <property type="entry name" value="HNOB_dom_associated_sf"/>
</dbReference>
<reference evidence="9" key="1">
    <citation type="submission" date="2009-08" db="EMBL/GenBank/DDBJ databases">
        <title>Annotation of Salpingoeca rosetta.</title>
        <authorList>
            <consortium name="The Broad Institute Genome Sequencing Platform"/>
            <person name="Russ C."/>
            <person name="Cuomo C."/>
            <person name="Burger G."/>
            <person name="Gray M.W."/>
            <person name="Holland P.W.H."/>
            <person name="King N."/>
            <person name="Lang F.B.F."/>
            <person name="Roger A.J."/>
            <person name="Ruiz-Trillo I."/>
            <person name="Young S.K."/>
            <person name="Zeng Q."/>
            <person name="Gargeya S."/>
            <person name="Alvarado L."/>
            <person name="Berlin A."/>
            <person name="Chapman S.B."/>
            <person name="Chen Z."/>
            <person name="Freedman E."/>
            <person name="Gellesch M."/>
            <person name="Goldberg J."/>
            <person name="Griggs A."/>
            <person name="Gujja S."/>
            <person name="Heilman E."/>
            <person name="Heiman D."/>
            <person name="Howarth C."/>
            <person name="Mehta T."/>
            <person name="Neiman D."/>
            <person name="Pearson M."/>
            <person name="Roberts A."/>
            <person name="Saif S."/>
            <person name="Shea T."/>
            <person name="Shenoy N."/>
            <person name="Sisk P."/>
            <person name="Stolte C."/>
            <person name="Sykes S."/>
            <person name="White J."/>
            <person name="Yandava C."/>
            <person name="Haas B."/>
            <person name="Nusbaum C."/>
            <person name="Birren B."/>
        </authorList>
    </citation>
    <scope>NUCLEOTIDE SEQUENCE [LARGE SCALE GENOMIC DNA]</scope>
    <source>
        <strain evidence="9">ATCC 50818</strain>
    </source>
</reference>
<organism evidence="10">
    <name type="scientific">Salpingoeca rosetta (strain ATCC 50818 / BSB-021)</name>
    <dbReference type="NCBI Taxonomy" id="946362"/>
    <lineage>
        <taxon>Eukaryota</taxon>
        <taxon>Choanoflagellata</taxon>
        <taxon>Craspedida</taxon>
        <taxon>Salpingoecidae</taxon>
        <taxon>Salpingoeca</taxon>
    </lineage>
</organism>
<dbReference type="FunCoup" id="F2U5L4">
    <property type="interactions" value="45"/>
</dbReference>
<dbReference type="InterPro" id="IPR011644">
    <property type="entry name" value="Heme_NO-bd"/>
</dbReference>
<dbReference type="SUPFAM" id="SSF111126">
    <property type="entry name" value="Ligand-binding domain in the NO signalling and Golgi transport"/>
    <property type="match status" value="1"/>
</dbReference>
<feature type="region of interest" description="Disordered" evidence="7">
    <location>
        <begin position="937"/>
        <end position="985"/>
    </location>
</feature>
<sequence length="1094" mass="115680">MYGLLHQSLTAWVRTLEDGEALLQQVESRFRNNLEDTDGSFACDEFHRRYTDAQSNNLIRICSEVTGVSEDECKLRAGRFVIQTLIKRGYKDMLDTLGSDLFTLLSNIDSVHSHCASTFPSAALPSLCPTFNDDGSISVAYSSQREGYAPFMLGALQAVATDLFHLNVGITHRTNAAQSDAARHVFVIFKNGASEQCLGPQPSPSPAHDPHRCTASLPPALMDELFPWHFAFDRGLRVTSVGRHLAARFDGHAVIGARVDRIFAITEPTSTTGSSYSSSSSSNSSSSSSVLSIDATVPWDVSKLLSHPSNASFILTQIAARDNTTQHHSTTTSNNDDGGDGGCLSSVAGGDGGCIWVVDDALVSTAPTACEGTLANAGHRGDGDGHGDAVADCDTGGGNAGDGEASTGRHASVRETQPQHANTTVAPAALPPACATTSSSCSSTSLSTPSLAPYVRLRGHFVHDSSSDTVLFVGVPHVTTPHDMRTQDVELHHFPAHSNGRDVVFGHVHQRVAATASHAIEVKMAQLDCSLDHINTRTAQVDALINSILPPSVAHELSSGRIPPAKRFEHVTVLFSDIAGFTAISSGIPSIEVMHMLHELFVKFDDLADKHGCYKVETIGDAYMVAAGCPEECEDHALRIARLAIDMVHAANSVISPLDGEPLSIRVGIHTGPLMAGVVGRARPRYCFFGNTVNVASRMESTGLPGCVQCTYRFVRALPVNHGLRIISRGAVEVKGKGSMRTFLLVGTDTTFASPLLPRDAEALAAIPDAPALSTLATLARRVRPLTVRKLNTTALWGRAGATAAGALDAGRHGGGGGGRGEHHGGDDDRIRGDHHGCCAPVLPPPTSVKVDSATTPSAARHANPQHLSPAPSACISYKADALAHGSNRGGGGGGGGGDQFAALASTEHSRHIHDGSVSSGRDTTVAIHAFVRGGNTQPVYNPNAASTAIPSSTKHQHEQYHDQQHDQQRWQWQQASRNEHHPQRYGPATAVAPGACVDGDVHEMADVGRLRQHVLTRVRRPKSPSAPPRMAAAYMKDRHTADTTASSVSSSSAGNLGAVKVKQRLQAALSPSPPSTASSSVLGWQAHARVKQQ</sequence>
<keyword evidence="10" id="KW-1185">Reference proteome</keyword>
<feature type="compositionally biased region" description="Basic and acidic residues" evidence="7">
    <location>
        <begin position="379"/>
        <end position="389"/>
    </location>
</feature>
<keyword evidence="6" id="KW-0141">cGMP biosynthesis</keyword>
<dbReference type="RefSeq" id="XP_004995594.1">
    <property type="nucleotide sequence ID" value="XM_004995537.1"/>
</dbReference>
<evidence type="ECO:0000313" key="10">
    <source>
        <dbReference type="Proteomes" id="UP000007799"/>
    </source>
</evidence>
<dbReference type="InterPro" id="IPR024096">
    <property type="entry name" value="NO_sig/Golgi_transp_ligand-bd"/>
</dbReference>
<evidence type="ECO:0000256" key="3">
    <source>
        <dbReference type="ARBA" id="ARBA00022490"/>
    </source>
</evidence>
<dbReference type="InterPro" id="IPR038158">
    <property type="entry name" value="H-NOX_domain_sf"/>
</dbReference>
<proteinExistence type="predicted"/>
<dbReference type="InterPro" id="IPR011645">
    <property type="entry name" value="HNOB_dom_associated"/>
</dbReference>
<evidence type="ECO:0000256" key="1">
    <source>
        <dbReference type="ARBA" id="ARBA00004496"/>
    </source>
</evidence>
<keyword evidence="3" id="KW-0963">Cytoplasm</keyword>
<dbReference type="PANTHER" id="PTHR45655:SF13">
    <property type="entry name" value="SOLUBLE GUANYLATE CYCLASE GCY-32-RELATED"/>
    <property type="match status" value="1"/>
</dbReference>
<feature type="compositionally biased region" description="Low complexity" evidence="7">
    <location>
        <begin position="1068"/>
        <end position="1081"/>
    </location>
</feature>
<dbReference type="Gene3D" id="3.30.450.260">
    <property type="entry name" value="Haem NO binding associated domain"/>
    <property type="match status" value="1"/>
</dbReference>
<evidence type="ECO:0000256" key="2">
    <source>
        <dbReference type="ARBA" id="ARBA00012202"/>
    </source>
</evidence>
<keyword evidence="4" id="KW-0547">Nucleotide-binding</keyword>
<dbReference type="InterPro" id="IPR001054">
    <property type="entry name" value="A/G_cyclase"/>
</dbReference>
<dbReference type="FunFam" id="3.30.70.1230:FF:000030">
    <property type="entry name" value="Si:ch211-215j19.12"/>
    <property type="match status" value="1"/>
</dbReference>
<gene>
    <name evidence="9" type="ORF">PTSG_03862</name>
</gene>
<evidence type="ECO:0000256" key="7">
    <source>
        <dbReference type="SAM" id="MobiDB-lite"/>
    </source>
</evidence>
<comment type="subcellular location">
    <subcellularLocation>
        <location evidence="1">Cytoplasm</location>
    </subcellularLocation>
</comment>
<dbReference type="GeneID" id="16076174"/>
<dbReference type="GO" id="GO:0008074">
    <property type="term" value="C:guanylate cyclase complex, soluble"/>
    <property type="evidence" value="ECO:0007669"/>
    <property type="project" value="TreeGrafter"/>
</dbReference>
<protein>
    <recommendedName>
        <fullName evidence="2">guanylate cyclase</fullName>
        <ecNumber evidence="2">4.6.1.2</ecNumber>
    </recommendedName>
</protein>
<dbReference type="STRING" id="946362.F2U5L4"/>
<dbReference type="GO" id="GO:0019934">
    <property type="term" value="P:cGMP-mediated signaling"/>
    <property type="evidence" value="ECO:0007669"/>
    <property type="project" value="TreeGrafter"/>
</dbReference>
<dbReference type="eggNOG" id="KOG4171">
    <property type="taxonomic scope" value="Eukaryota"/>
</dbReference>
<evidence type="ECO:0000256" key="4">
    <source>
        <dbReference type="ARBA" id="ARBA00022741"/>
    </source>
</evidence>
<evidence type="ECO:0000256" key="6">
    <source>
        <dbReference type="ARBA" id="ARBA00023293"/>
    </source>
</evidence>
<dbReference type="Pfam" id="PF07701">
    <property type="entry name" value="HNOBA"/>
    <property type="match status" value="1"/>
</dbReference>
<dbReference type="GO" id="GO:0004383">
    <property type="term" value="F:guanylate cyclase activity"/>
    <property type="evidence" value="ECO:0007669"/>
    <property type="project" value="UniProtKB-EC"/>
</dbReference>
<dbReference type="GO" id="GO:0070482">
    <property type="term" value="P:response to oxygen levels"/>
    <property type="evidence" value="ECO:0007669"/>
    <property type="project" value="TreeGrafter"/>
</dbReference>
<dbReference type="GO" id="GO:0005525">
    <property type="term" value="F:GTP binding"/>
    <property type="evidence" value="ECO:0007669"/>
    <property type="project" value="UniProtKB-KW"/>
</dbReference>
<feature type="compositionally biased region" description="Polar residues" evidence="7">
    <location>
        <begin position="937"/>
        <end position="954"/>
    </location>
</feature>
<dbReference type="KEGG" id="sre:PTSG_03862"/>
<dbReference type="PROSITE" id="PS50125">
    <property type="entry name" value="GUANYLATE_CYCLASE_2"/>
    <property type="match status" value="1"/>
</dbReference>
<dbReference type="EC" id="4.6.1.2" evidence="2"/>
<feature type="compositionally biased region" description="Basic and acidic residues" evidence="7">
    <location>
        <begin position="820"/>
        <end position="837"/>
    </location>
</feature>
<feature type="region of interest" description="Disordered" evidence="7">
    <location>
        <begin position="1066"/>
        <end position="1094"/>
    </location>
</feature>
<name>F2U5L4_SALR5</name>
<dbReference type="AlphaFoldDB" id="F2U5L4"/>
<dbReference type="Pfam" id="PF00211">
    <property type="entry name" value="Guanylate_cyc"/>
    <property type="match status" value="1"/>
</dbReference>
<evidence type="ECO:0000259" key="8">
    <source>
        <dbReference type="PROSITE" id="PS50125"/>
    </source>
</evidence>
<feature type="domain" description="Guanylate cyclase" evidence="8">
    <location>
        <begin position="572"/>
        <end position="700"/>
    </location>
</feature>
<feature type="region of interest" description="Disordered" evidence="7">
    <location>
        <begin position="269"/>
        <end position="289"/>
    </location>
</feature>
<feature type="region of interest" description="Disordered" evidence="7">
    <location>
        <begin position="808"/>
        <end position="870"/>
    </location>
</feature>
<dbReference type="EMBL" id="GL832962">
    <property type="protein sequence ID" value="EGD83230.1"/>
    <property type="molecule type" value="Genomic_DNA"/>
</dbReference>
<dbReference type="SMART" id="SM00044">
    <property type="entry name" value="CYCc"/>
    <property type="match status" value="1"/>
</dbReference>
<dbReference type="PANTHER" id="PTHR45655">
    <property type="entry name" value="GUANYLATE CYCLASE SOLUBLE SUBUNIT BETA-2"/>
    <property type="match status" value="1"/>
</dbReference>
<feature type="region of interest" description="Disordered" evidence="7">
    <location>
        <begin position="378"/>
        <end position="422"/>
    </location>
</feature>
<dbReference type="Gene3D" id="3.90.1520.10">
    <property type="entry name" value="H-NOX domain"/>
    <property type="match status" value="1"/>
</dbReference>
<dbReference type="CDD" id="cd07302">
    <property type="entry name" value="CHD"/>
    <property type="match status" value="1"/>
</dbReference>
<evidence type="ECO:0000256" key="5">
    <source>
        <dbReference type="ARBA" id="ARBA00023134"/>
    </source>
</evidence>
<dbReference type="Pfam" id="PF07700">
    <property type="entry name" value="HNOB"/>
    <property type="match status" value="1"/>
</dbReference>
<dbReference type="SUPFAM" id="SSF55073">
    <property type="entry name" value="Nucleotide cyclase"/>
    <property type="match status" value="1"/>
</dbReference>
<keyword evidence="5" id="KW-0342">GTP-binding</keyword>